<keyword evidence="1" id="KW-0472">Membrane</keyword>
<evidence type="ECO:0000313" key="2">
    <source>
        <dbReference type="EMBL" id="KKU56968.1"/>
    </source>
</evidence>
<dbReference type="EMBL" id="LCNM01000001">
    <property type="protein sequence ID" value="KKU56968.1"/>
    <property type="molecule type" value="Genomic_DNA"/>
</dbReference>
<sequence length="634" mass="67060">MKLLKGASLVEIILVMGLMAILLPALLTGLVASRAGQPQTQQRAAAVGLLRENVEALRVVRERNWPGFAVNGTYHLVPQSGTWYLAAGAETLGDFTRSLAIADVYRDAEGLIVTTGGNLDPSTKKINHSVSWSTPLPSSLTEESYLTRYLDNLLYTQTTQADFEAGILTGTAVTNTAGGEVILGAGGYGDWCNPELTLPSLDLPKSGIANAVTAFAGRAFAGTGNNASGESFVNISVSDTNPPQPAILGTFSNYKTNDVFGEANYGYIATDTNSKEVIIIDFSANPYTEVGFFNTPFATADATSIFVSGNRGYVTAGYFLYIFDLSSKSGSRPLLGFNLLLGLGTSVVVKGNYAYVSISNSPIEMQIIDITNPWSIFQTGYADVNGQDGKRIFVNDSSTRGYLVTGASDSKREFFVLDISSKSGARPTLGSYESGGMNPKNLSVVSGNKAIIVGTGAEEYQVLDITDETHPLRCGGLNLDVGVNGIASVLETDGDAYSYIITGDVSSEFKIIEGGPGGRYASSGTFESSIFDPGYQTAFNRVTFTTALPNQTDLNFQIAAADTVGGTCLGADYVYVGPDGTSATFYTAAAALPLSDDGNGFENPARCLRYKGYFSTQDSGSTPVLYDLSVNYSP</sequence>
<name>A0A0G1TS12_9BACT</name>
<keyword evidence="1" id="KW-1133">Transmembrane helix</keyword>
<keyword evidence="1" id="KW-0812">Transmembrane</keyword>
<dbReference type="AlphaFoldDB" id="A0A0G1TS12"/>
<evidence type="ECO:0000313" key="3">
    <source>
        <dbReference type="Proteomes" id="UP000034607"/>
    </source>
</evidence>
<reference evidence="2 3" key="1">
    <citation type="journal article" date="2015" name="Nature">
        <title>rRNA introns, odd ribosomes, and small enigmatic genomes across a large radiation of phyla.</title>
        <authorList>
            <person name="Brown C.T."/>
            <person name="Hug L.A."/>
            <person name="Thomas B.C."/>
            <person name="Sharon I."/>
            <person name="Castelle C.J."/>
            <person name="Singh A."/>
            <person name="Wilkins M.J."/>
            <person name="Williams K.H."/>
            <person name="Banfield J.F."/>
        </authorList>
    </citation>
    <scope>NUCLEOTIDE SEQUENCE [LARGE SCALE GENOMIC DNA]</scope>
</reference>
<proteinExistence type="predicted"/>
<dbReference type="Pfam" id="PF08309">
    <property type="entry name" value="LVIVD"/>
    <property type="match status" value="1"/>
</dbReference>
<dbReference type="SUPFAM" id="SSF63825">
    <property type="entry name" value="YWTD domain"/>
    <property type="match status" value="1"/>
</dbReference>
<accession>A0A0G1TS12</accession>
<dbReference type="Proteomes" id="UP000034607">
    <property type="component" value="Unassembled WGS sequence"/>
</dbReference>
<gene>
    <name evidence="2" type="ORF">UX78_C0001G0021</name>
</gene>
<evidence type="ECO:0000256" key="1">
    <source>
        <dbReference type="SAM" id="Phobius"/>
    </source>
</evidence>
<protein>
    <recommendedName>
        <fullName evidence="4">LVIVD repeat protein</fullName>
    </recommendedName>
</protein>
<comment type="caution">
    <text evidence="2">The sequence shown here is derived from an EMBL/GenBank/DDBJ whole genome shotgun (WGS) entry which is preliminary data.</text>
</comment>
<organism evidence="2 3">
    <name type="scientific">Candidatus Amesbacteria bacterium GW2011_GWA2_47_11</name>
    <dbReference type="NCBI Taxonomy" id="1618357"/>
    <lineage>
        <taxon>Bacteria</taxon>
        <taxon>Candidatus Amesiibacteriota</taxon>
    </lineage>
</organism>
<feature type="transmembrane region" description="Helical" evidence="1">
    <location>
        <begin position="12"/>
        <end position="32"/>
    </location>
</feature>
<evidence type="ECO:0008006" key="4">
    <source>
        <dbReference type="Google" id="ProtNLM"/>
    </source>
</evidence>
<dbReference type="InterPro" id="IPR013211">
    <property type="entry name" value="LVIVD"/>
</dbReference>